<dbReference type="PANTHER" id="PTHR28511:SF1">
    <property type="entry name" value="ENDONUCLEASE V"/>
    <property type="match status" value="1"/>
</dbReference>
<sequence>MLFLDLFRSALNTGSLKPGLPGLGYDKPRTDDRQARSLLPFSFCSPDLAALAKRACGALGPWTLSVKGARRVRSGSCRYGLPSEQTRAFLNCERARSLVPPPLGANGKPQAWPERWAPRSFSGTVALALREEPPEPQEVGNSEADTMADEMEEGETSRRWERQQIQMKEDVIEQDTEEWQSNFSFTGLERVGGMDLSYLKGDATRACASLVVLSYPDLEVLYEDCCVVAVNAPYVAGFLAFREVTFLLEAVQRLEVQEPGLRPQVLLVDGNGILHHRGFGIACHLGVLTGLPCIGVAKNLLQVEGLANDELHKKQIQDLQAGGDAFPLSSTSGKLLGMALRSCAKSTKPVYISVGHKISLLSAVRLVHSCCKYRIPEPIRQADIRSREYIRKHLEVNFALPLPQPERDQGLESASLGKAEKDESKH</sequence>
<evidence type="ECO:0000256" key="2">
    <source>
        <dbReference type="ARBA" id="ARBA00004210"/>
    </source>
</evidence>
<dbReference type="CTD" id="284131"/>
<gene>
    <name evidence="19" type="primary">ENDOV</name>
</gene>
<evidence type="ECO:0000256" key="13">
    <source>
        <dbReference type="ARBA" id="ARBA00056032"/>
    </source>
</evidence>
<keyword evidence="7 19" id="KW-0255">Endonuclease</keyword>
<evidence type="ECO:0000256" key="16">
    <source>
        <dbReference type="ARBA" id="ARBA00071695"/>
    </source>
</evidence>
<keyword evidence="5" id="KW-0540">Nuclease</keyword>
<evidence type="ECO:0000256" key="11">
    <source>
        <dbReference type="ARBA" id="ARBA00023125"/>
    </source>
</evidence>
<evidence type="ECO:0000313" key="18">
    <source>
        <dbReference type="Proteomes" id="UP000695026"/>
    </source>
</evidence>
<dbReference type="Gene3D" id="3.30.2170.10">
    <property type="entry name" value="archaeoglobus fulgidus dsm 4304 superfamily"/>
    <property type="match status" value="1"/>
</dbReference>
<evidence type="ECO:0000256" key="8">
    <source>
        <dbReference type="ARBA" id="ARBA00022801"/>
    </source>
</evidence>
<dbReference type="GO" id="GO:0006281">
    <property type="term" value="P:DNA repair"/>
    <property type="evidence" value="ECO:0007669"/>
    <property type="project" value="InterPro"/>
</dbReference>
<reference evidence="19" key="1">
    <citation type="submission" date="2025-08" db="UniProtKB">
        <authorList>
            <consortium name="RefSeq"/>
        </authorList>
    </citation>
    <scope>IDENTIFICATION</scope>
    <source>
        <tissue evidence="19">Liver</tissue>
    </source>
</reference>
<keyword evidence="6" id="KW-0479">Metal-binding</keyword>
<keyword evidence="8" id="KW-0378">Hydrolase</keyword>
<dbReference type="GO" id="GO:0046872">
    <property type="term" value="F:metal ion binding"/>
    <property type="evidence" value="ECO:0007669"/>
    <property type="project" value="UniProtKB-KW"/>
</dbReference>
<dbReference type="HAMAP" id="MF_00801">
    <property type="entry name" value="Endonuclease_5"/>
    <property type="match status" value="1"/>
</dbReference>
<dbReference type="CDD" id="cd06559">
    <property type="entry name" value="Endonuclease_V"/>
    <property type="match status" value="1"/>
</dbReference>
<evidence type="ECO:0000256" key="12">
    <source>
        <dbReference type="ARBA" id="ARBA00023242"/>
    </source>
</evidence>
<keyword evidence="12" id="KW-0539">Nucleus</keyword>
<dbReference type="RefSeq" id="XP_007439142.3">
    <property type="nucleotide sequence ID" value="XM_007439080.3"/>
</dbReference>
<dbReference type="AlphaFoldDB" id="A0A9F2R7X3"/>
<dbReference type="GO" id="GO:0005730">
    <property type="term" value="C:nucleolus"/>
    <property type="evidence" value="ECO:0007669"/>
    <property type="project" value="UniProtKB-SubCell"/>
</dbReference>
<evidence type="ECO:0000256" key="10">
    <source>
        <dbReference type="ARBA" id="ARBA00022884"/>
    </source>
</evidence>
<keyword evidence="10" id="KW-0694">RNA-binding</keyword>
<dbReference type="GO" id="GO:0016891">
    <property type="term" value="F:RNA endonuclease activity producing 5'-phosphomonoesters, hydrolytic mechanism"/>
    <property type="evidence" value="ECO:0007669"/>
    <property type="project" value="TreeGrafter"/>
</dbReference>
<dbReference type="GO" id="GO:0003727">
    <property type="term" value="F:single-stranded RNA binding"/>
    <property type="evidence" value="ECO:0007669"/>
    <property type="project" value="TreeGrafter"/>
</dbReference>
<evidence type="ECO:0000313" key="19">
    <source>
        <dbReference type="RefSeq" id="XP_007439142.3"/>
    </source>
</evidence>
<comment type="similarity">
    <text evidence="14">Belongs to the endonuclease V family.</text>
</comment>
<organism evidence="18 19">
    <name type="scientific">Python bivittatus</name>
    <name type="common">Burmese python</name>
    <name type="synonym">Python molurus bivittatus</name>
    <dbReference type="NCBI Taxonomy" id="176946"/>
    <lineage>
        <taxon>Eukaryota</taxon>
        <taxon>Metazoa</taxon>
        <taxon>Chordata</taxon>
        <taxon>Craniata</taxon>
        <taxon>Vertebrata</taxon>
        <taxon>Euteleostomi</taxon>
        <taxon>Lepidosauria</taxon>
        <taxon>Squamata</taxon>
        <taxon>Bifurcata</taxon>
        <taxon>Unidentata</taxon>
        <taxon>Episquamata</taxon>
        <taxon>Toxicofera</taxon>
        <taxon>Serpentes</taxon>
        <taxon>Henophidia</taxon>
        <taxon>Pythonidae</taxon>
        <taxon>Python</taxon>
    </lineage>
</organism>
<dbReference type="OrthoDB" id="20018at2759"/>
<evidence type="ECO:0000256" key="14">
    <source>
        <dbReference type="ARBA" id="ARBA00061268"/>
    </source>
</evidence>
<comment type="function">
    <text evidence="13">Endoribonuclease that specifically cleaves inosine-containing RNAs: cleaves RNA at the second phosphodiester bond 3' to inosine. Active against both single-stranded and double-stranded RNAs. Has strong preference for single-stranded RNAs (ssRNAs) toward double-stranded RNAs (dsRNAs). Cleaves mRNAs and tRNAs containing inosine. Also able to cleave structure-specific dsRNA substrates containing the specific sites 5'-IIUI-3' and 5'-UIUU-3'. Inosine is present in a number of RNAs following editing; the function of inosine-specific endoribonuclease is still unclear: it could either play a regulatory role in edited RNAs, or be involved in antiviral response by removing the hyperedited long viral dsRNA genome that has undergone A-to-I editing. Binds branched DNA structures.</text>
</comment>
<evidence type="ECO:0000256" key="6">
    <source>
        <dbReference type="ARBA" id="ARBA00022723"/>
    </source>
</evidence>
<dbReference type="InterPro" id="IPR007581">
    <property type="entry name" value="Endonuclease-V"/>
</dbReference>
<dbReference type="Proteomes" id="UP000695026">
    <property type="component" value="Unplaced"/>
</dbReference>
<keyword evidence="4" id="KW-0963">Cytoplasm</keyword>
<evidence type="ECO:0000256" key="15">
    <source>
        <dbReference type="ARBA" id="ARBA00061971"/>
    </source>
</evidence>
<evidence type="ECO:0000256" key="17">
    <source>
        <dbReference type="SAM" id="MobiDB-lite"/>
    </source>
</evidence>
<comment type="cofactor">
    <cofactor evidence="1">
        <name>Mg(2+)</name>
        <dbReference type="ChEBI" id="CHEBI:18420"/>
    </cofactor>
</comment>
<keyword evidence="9" id="KW-0460">Magnesium</keyword>
<dbReference type="PANTHER" id="PTHR28511">
    <property type="entry name" value="ENDONUCLEASE V"/>
    <property type="match status" value="1"/>
</dbReference>
<protein>
    <recommendedName>
        <fullName evidence="16">Endonuclease V</fullName>
    </recommendedName>
</protein>
<comment type="subunit">
    <text evidence="15">Monomer. Interacts with PABPC1; the interaction is RNA-dependent and stimulates ENDOV activity.</text>
</comment>
<feature type="region of interest" description="Disordered" evidence="17">
    <location>
        <begin position="404"/>
        <end position="426"/>
    </location>
</feature>
<comment type="subcellular location">
    <subcellularLocation>
        <location evidence="2">Cytoplasm</location>
        <location evidence="2">Stress granule</location>
    </subcellularLocation>
    <subcellularLocation>
        <location evidence="3">Nucleus</location>
        <location evidence="3">Nucleolus</location>
    </subcellularLocation>
</comment>
<evidence type="ECO:0000256" key="4">
    <source>
        <dbReference type="ARBA" id="ARBA00022490"/>
    </source>
</evidence>
<evidence type="ECO:0000256" key="9">
    <source>
        <dbReference type="ARBA" id="ARBA00022842"/>
    </source>
</evidence>
<name>A0A9F2R7X3_PYTBI</name>
<dbReference type="GeneID" id="103067719"/>
<keyword evidence="18" id="KW-1185">Reference proteome</keyword>
<dbReference type="GO" id="GO:0003677">
    <property type="term" value="F:DNA binding"/>
    <property type="evidence" value="ECO:0007669"/>
    <property type="project" value="UniProtKB-KW"/>
</dbReference>
<proteinExistence type="inferred from homology"/>
<keyword evidence="11" id="KW-0238">DNA-binding</keyword>
<evidence type="ECO:0000256" key="7">
    <source>
        <dbReference type="ARBA" id="ARBA00022759"/>
    </source>
</evidence>
<accession>A0A9F2R7X3</accession>
<dbReference type="GO" id="GO:0010494">
    <property type="term" value="C:cytoplasmic stress granule"/>
    <property type="evidence" value="ECO:0007669"/>
    <property type="project" value="UniProtKB-SubCell"/>
</dbReference>
<evidence type="ECO:0000256" key="3">
    <source>
        <dbReference type="ARBA" id="ARBA00004604"/>
    </source>
</evidence>
<dbReference type="FunFam" id="3.30.2170.10:FF:000002">
    <property type="entry name" value="Endonuclease V"/>
    <property type="match status" value="1"/>
</dbReference>
<dbReference type="Pfam" id="PF04493">
    <property type="entry name" value="Endonuclease_5"/>
    <property type="match status" value="1"/>
</dbReference>
<evidence type="ECO:0000256" key="5">
    <source>
        <dbReference type="ARBA" id="ARBA00022722"/>
    </source>
</evidence>
<dbReference type="KEGG" id="pbi:103067719"/>
<evidence type="ECO:0000256" key="1">
    <source>
        <dbReference type="ARBA" id="ARBA00001946"/>
    </source>
</evidence>